<evidence type="ECO:0000256" key="4">
    <source>
        <dbReference type="ARBA" id="ARBA00022553"/>
    </source>
</evidence>
<dbReference type="EMBL" id="CP093313">
    <property type="protein sequence ID" value="UWZ85399.1"/>
    <property type="molecule type" value="Genomic_DNA"/>
</dbReference>
<organism evidence="16 17">
    <name type="scientific">Occallatibacter riparius</name>
    <dbReference type="NCBI Taxonomy" id="1002689"/>
    <lineage>
        <taxon>Bacteria</taxon>
        <taxon>Pseudomonadati</taxon>
        <taxon>Acidobacteriota</taxon>
        <taxon>Terriglobia</taxon>
        <taxon>Terriglobales</taxon>
        <taxon>Acidobacteriaceae</taxon>
        <taxon>Occallatibacter</taxon>
    </lineage>
</organism>
<evidence type="ECO:0000256" key="13">
    <source>
        <dbReference type="SAM" id="Coils"/>
    </source>
</evidence>
<dbReference type="PANTHER" id="PTHR43065:SF10">
    <property type="entry name" value="PEROXIDE STRESS-ACTIVATED HISTIDINE KINASE MAK3"/>
    <property type="match status" value="1"/>
</dbReference>
<keyword evidence="9 16" id="KW-0067">ATP-binding</keyword>
<feature type="transmembrane region" description="Helical" evidence="14">
    <location>
        <begin position="94"/>
        <end position="111"/>
    </location>
</feature>
<dbReference type="PROSITE" id="PS50109">
    <property type="entry name" value="HIS_KIN"/>
    <property type="match status" value="1"/>
</dbReference>
<keyword evidence="6 14" id="KW-0812">Transmembrane</keyword>
<dbReference type="Gene3D" id="3.30.565.10">
    <property type="entry name" value="Histidine kinase-like ATPase, C-terminal domain"/>
    <property type="match status" value="1"/>
</dbReference>
<sequence>MDLLYNPDKGKARWTAFGIVAFFVLLAVLAIVVPGSDVSAHNILHHLNFLPLMIAGMLFGVRGALATAVLGGLINAPVIAHQWRRWPLDAKDQILEFSIFVIAGLIAGYLSDREREHRRKLEQTRQQLEDVYRELSENVERMKQAERMSATGRLAASLAHEIRNPLASISGAAGILRRGAAPAEYLEDSLDIIQKESQRLNKLLTGFLNFAKPRLPRLQHTEPDSIVVSVASLASHAAQERRITIEHQPLALSPEIDCDPEQLRQVLLNLVLNAIEASPADSRIILRTICEDRHICLDVEDCGIGIPDDMAERIFDPFFTTKPKGTGLGLAISSTIIAQHGGTLTFHKNARGGTTFRIQFPLGQEASHAS</sequence>
<dbReference type="GO" id="GO:0016020">
    <property type="term" value="C:membrane"/>
    <property type="evidence" value="ECO:0007669"/>
    <property type="project" value="UniProtKB-SubCell"/>
</dbReference>
<dbReference type="GO" id="GO:0000155">
    <property type="term" value="F:phosphorelay sensor kinase activity"/>
    <property type="evidence" value="ECO:0007669"/>
    <property type="project" value="InterPro"/>
</dbReference>
<keyword evidence="10 14" id="KW-1133">Transmembrane helix</keyword>
<comment type="subcellular location">
    <subcellularLocation>
        <location evidence="2">Membrane</location>
        <topology evidence="2">Multi-pass membrane protein</topology>
    </subcellularLocation>
</comment>
<evidence type="ECO:0000256" key="7">
    <source>
        <dbReference type="ARBA" id="ARBA00022741"/>
    </source>
</evidence>
<keyword evidence="11" id="KW-0902">Two-component regulatory system</keyword>
<name>A0A9J7BS45_9BACT</name>
<dbReference type="InterPro" id="IPR003594">
    <property type="entry name" value="HATPase_dom"/>
</dbReference>
<keyword evidence="8" id="KW-0418">Kinase</keyword>
<keyword evidence="12 14" id="KW-0472">Membrane</keyword>
<evidence type="ECO:0000256" key="9">
    <source>
        <dbReference type="ARBA" id="ARBA00022840"/>
    </source>
</evidence>
<comment type="catalytic activity">
    <reaction evidence="1">
        <text>ATP + protein L-histidine = ADP + protein N-phospho-L-histidine.</text>
        <dbReference type="EC" id="2.7.13.3"/>
    </reaction>
</comment>
<dbReference type="InterPro" id="IPR036097">
    <property type="entry name" value="HisK_dim/P_sf"/>
</dbReference>
<dbReference type="Pfam" id="PF00512">
    <property type="entry name" value="HisKA"/>
    <property type="match status" value="1"/>
</dbReference>
<keyword evidence="4" id="KW-0597">Phosphoprotein</keyword>
<dbReference type="SUPFAM" id="SSF55874">
    <property type="entry name" value="ATPase domain of HSP90 chaperone/DNA topoisomerase II/histidine kinase"/>
    <property type="match status" value="1"/>
</dbReference>
<dbReference type="Gene3D" id="1.10.287.130">
    <property type="match status" value="1"/>
</dbReference>
<dbReference type="Gene3D" id="1.20.120.620">
    <property type="entry name" value="Backbone structure of the membrane domain of e. Coli histidine kinase receptor kdpd"/>
    <property type="match status" value="1"/>
</dbReference>
<evidence type="ECO:0000256" key="1">
    <source>
        <dbReference type="ARBA" id="ARBA00000085"/>
    </source>
</evidence>
<dbReference type="PRINTS" id="PR00344">
    <property type="entry name" value="BCTRLSENSOR"/>
</dbReference>
<dbReference type="CDD" id="cd00082">
    <property type="entry name" value="HisKA"/>
    <property type="match status" value="1"/>
</dbReference>
<dbReference type="SMART" id="SM00388">
    <property type="entry name" value="HisKA"/>
    <property type="match status" value="1"/>
</dbReference>
<keyword evidence="17" id="KW-1185">Reference proteome</keyword>
<reference evidence="16" key="1">
    <citation type="submission" date="2021-04" db="EMBL/GenBank/DDBJ databases">
        <title>Phylogenetic analysis of Acidobacteriaceae.</title>
        <authorList>
            <person name="Qiu L."/>
            <person name="Zhang Q."/>
        </authorList>
    </citation>
    <scope>NUCLEOTIDE SEQUENCE</scope>
    <source>
        <strain evidence="16">DSM 25168</strain>
    </source>
</reference>
<feature type="transmembrane region" description="Helical" evidence="14">
    <location>
        <begin position="12"/>
        <end position="35"/>
    </location>
</feature>
<dbReference type="InterPro" id="IPR036890">
    <property type="entry name" value="HATPase_C_sf"/>
</dbReference>
<evidence type="ECO:0000256" key="10">
    <source>
        <dbReference type="ARBA" id="ARBA00022989"/>
    </source>
</evidence>
<dbReference type="AlphaFoldDB" id="A0A9J7BS45"/>
<dbReference type="Proteomes" id="UP001059380">
    <property type="component" value="Chromosome"/>
</dbReference>
<evidence type="ECO:0000256" key="11">
    <source>
        <dbReference type="ARBA" id="ARBA00023012"/>
    </source>
</evidence>
<feature type="coiled-coil region" evidence="13">
    <location>
        <begin position="111"/>
        <end position="148"/>
    </location>
</feature>
<dbReference type="InterPro" id="IPR005467">
    <property type="entry name" value="His_kinase_dom"/>
</dbReference>
<dbReference type="EC" id="2.7.13.3" evidence="3"/>
<evidence type="ECO:0000256" key="14">
    <source>
        <dbReference type="SAM" id="Phobius"/>
    </source>
</evidence>
<evidence type="ECO:0000256" key="6">
    <source>
        <dbReference type="ARBA" id="ARBA00022692"/>
    </source>
</evidence>
<dbReference type="RefSeq" id="WP_260794917.1">
    <property type="nucleotide sequence ID" value="NZ_CP093313.1"/>
</dbReference>
<dbReference type="SUPFAM" id="SSF47384">
    <property type="entry name" value="Homodimeric domain of signal transducing histidine kinase"/>
    <property type="match status" value="1"/>
</dbReference>
<evidence type="ECO:0000259" key="15">
    <source>
        <dbReference type="PROSITE" id="PS50109"/>
    </source>
</evidence>
<dbReference type="InterPro" id="IPR038318">
    <property type="entry name" value="KdpD_sf"/>
</dbReference>
<evidence type="ECO:0000313" key="16">
    <source>
        <dbReference type="EMBL" id="UWZ85399.1"/>
    </source>
</evidence>
<protein>
    <recommendedName>
        <fullName evidence="3">histidine kinase</fullName>
        <ecNumber evidence="3">2.7.13.3</ecNumber>
    </recommendedName>
</protein>
<dbReference type="SMART" id="SM00387">
    <property type="entry name" value="HATPase_c"/>
    <property type="match status" value="1"/>
</dbReference>
<keyword evidence="7" id="KW-0547">Nucleotide-binding</keyword>
<dbReference type="InterPro" id="IPR025201">
    <property type="entry name" value="KdpD_TM"/>
</dbReference>
<proteinExistence type="predicted"/>
<feature type="domain" description="Histidine kinase" evidence="15">
    <location>
        <begin position="157"/>
        <end position="364"/>
    </location>
</feature>
<evidence type="ECO:0000256" key="12">
    <source>
        <dbReference type="ARBA" id="ARBA00023136"/>
    </source>
</evidence>
<dbReference type="InterPro" id="IPR004358">
    <property type="entry name" value="Sig_transdc_His_kin-like_C"/>
</dbReference>
<dbReference type="GO" id="GO:0005524">
    <property type="term" value="F:ATP binding"/>
    <property type="evidence" value="ECO:0007669"/>
    <property type="project" value="UniProtKB-KW"/>
</dbReference>
<dbReference type="KEGG" id="orp:MOP44_05530"/>
<evidence type="ECO:0000256" key="8">
    <source>
        <dbReference type="ARBA" id="ARBA00022777"/>
    </source>
</evidence>
<gene>
    <name evidence="16" type="ORF">MOP44_05530</name>
</gene>
<keyword evidence="13" id="KW-0175">Coiled coil</keyword>
<evidence type="ECO:0000256" key="5">
    <source>
        <dbReference type="ARBA" id="ARBA00022679"/>
    </source>
</evidence>
<accession>A0A9J7BS45</accession>
<dbReference type="Pfam" id="PF02518">
    <property type="entry name" value="HATPase_c"/>
    <property type="match status" value="1"/>
</dbReference>
<dbReference type="InterPro" id="IPR003661">
    <property type="entry name" value="HisK_dim/P_dom"/>
</dbReference>
<feature type="transmembrane region" description="Helical" evidence="14">
    <location>
        <begin position="47"/>
        <end position="74"/>
    </location>
</feature>
<dbReference type="Pfam" id="PF13493">
    <property type="entry name" value="DUF4118"/>
    <property type="match status" value="1"/>
</dbReference>
<dbReference type="PANTHER" id="PTHR43065">
    <property type="entry name" value="SENSOR HISTIDINE KINASE"/>
    <property type="match status" value="1"/>
</dbReference>
<evidence type="ECO:0000256" key="2">
    <source>
        <dbReference type="ARBA" id="ARBA00004141"/>
    </source>
</evidence>
<evidence type="ECO:0000256" key="3">
    <source>
        <dbReference type="ARBA" id="ARBA00012438"/>
    </source>
</evidence>
<keyword evidence="5" id="KW-0808">Transferase</keyword>
<evidence type="ECO:0000313" key="17">
    <source>
        <dbReference type="Proteomes" id="UP001059380"/>
    </source>
</evidence>